<evidence type="ECO:0000256" key="1">
    <source>
        <dbReference type="SAM" id="MobiDB-lite"/>
    </source>
</evidence>
<dbReference type="RefSeq" id="WP_085937692.1">
    <property type="nucleotide sequence ID" value="NZ_FUWJ01000015.1"/>
</dbReference>
<dbReference type="AlphaFoldDB" id="A0A1T4TB25"/>
<dbReference type="Proteomes" id="UP000190092">
    <property type="component" value="Unassembled WGS sequence"/>
</dbReference>
<name>A0A1T4TB25_9HYPH</name>
<dbReference type="EMBL" id="FUWJ01000015">
    <property type="protein sequence ID" value="SKA37770.1"/>
    <property type="molecule type" value="Genomic_DNA"/>
</dbReference>
<dbReference type="OrthoDB" id="5852at2"/>
<gene>
    <name evidence="2" type="ORF">SAMN02745126_05953</name>
</gene>
<organism evidence="2 3">
    <name type="scientific">Enhydrobacter aerosaccus</name>
    <dbReference type="NCBI Taxonomy" id="225324"/>
    <lineage>
        <taxon>Bacteria</taxon>
        <taxon>Pseudomonadati</taxon>
        <taxon>Pseudomonadota</taxon>
        <taxon>Alphaproteobacteria</taxon>
        <taxon>Hyphomicrobiales</taxon>
        <taxon>Enhydrobacter</taxon>
    </lineage>
</organism>
<sequence length="198" mass="20669">MTNETILPSRDGEVADATGLAHLPETPAVASPEASLLAQAAEPVAYEAFNLPEGVSVDADSLSTATELFRASALNQEQAQKFIDLAVSREQAAVQKGVQAFVDLQNKWVSEIKADPDIGGDKLTASLASAARAIDRLGVPGLREALNLTGAGNHPAVVKAFVRLGQMVSEDRFAPGNSAAPTVPRSPAEVIYGASPRR</sequence>
<evidence type="ECO:0000313" key="2">
    <source>
        <dbReference type="EMBL" id="SKA37770.1"/>
    </source>
</evidence>
<accession>A0A1T4TB25</accession>
<reference evidence="3" key="1">
    <citation type="submission" date="2017-02" db="EMBL/GenBank/DDBJ databases">
        <authorList>
            <person name="Varghese N."/>
            <person name="Submissions S."/>
        </authorList>
    </citation>
    <scope>NUCLEOTIDE SEQUENCE [LARGE SCALE GENOMIC DNA]</scope>
    <source>
        <strain evidence="3">ATCC 27094</strain>
    </source>
</reference>
<protein>
    <submittedName>
        <fullName evidence="2">Uncharacterized protein</fullName>
    </submittedName>
</protein>
<keyword evidence="3" id="KW-1185">Reference proteome</keyword>
<proteinExistence type="predicted"/>
<feature type="region of interest" description="Disordered" evidence="1">
    <location>
        <begin position="175"/>
        <end position="198"/>
    </location>
</feature>
<evidence type="ECO:0000313" key="3">
    <source>
        <dbReference type="Proteomes" id="UP000190092"/>
    </source>
</evidence>
<dbReference type="STRING" id="225324.SAMN02745126_05953"/>